<protein>
    <recommendedName>
        <fullName evidence="12">3-oxoacyl-[acyl-carrier-protein] synthase 1</fullName>
        <ecNumber evidence="4">2.3.1.41</ecNumber>
    </recommendedName>
    <alternativeName>
        <fullName evidence="13">3-oxoacyl-[acyl-carrier-protein] synthase I</fullName>
    </alternativeName>
    <alternativeName>
        <fullName evidence="14">Beta-ketoacyl-ACP synthase I</fullName>
    </alternativeName>
</protein>
<dbReference type="InterPro" id="IPR020841">
    <property type="entry name" value="PKS_Beta-ketoAc_synthase_dom"/>
</dbReference>
<dbReference type="EC" id="2.3.1.41" evidence="4"/>
<comment type="similarity">
    <text evidence="2 17">Belongs to the thiolase-like superfamily. Beta-ketoacyl-ACP synthases family.</text>
</comment>
<name>A0A7X1E780_9BACT</name>
<keyword evidence="6" id="KW-0444">Lipid biosynthesis</keyword>
<evidence type="ECO:0000313" key="19">
    <source>
        <dbReference type="EMBL" id="MBC2604848.1"/>
    </source>
</evidence>
<dbReference type="CDD" id="cd00834">
    <property type="entry name" value="KAS_I_II"/>
    <property type="match status" value="1"/>
</dbReference>
<gene>
    <name evidence="19" type="ORF">H5P27_02215</name>
</gene>
<evidence type="ECO:0000256" key="15">
    <source>
        <dbReference type="ARBA" id="ARBA00048121"/>
    </source>
</evidence>
<evidence type="ECO:0000256" key="8">
    <source>
        <dbReference type="ARBA" id="ARBA00022832"/>
    </source>
</evidence>
<keyword evidence="8" id="KW-0276">Fatty acid metabolism</keyword>
<reference evidence="19 20" key="1">
    <citation type="submission" date="2020-07" db="EMBL/GenBank/DDBJ databases">
        <authorList>
            <person name="Feng X."/>
        </authorList>
    </citation>
    <scope>NUCLEOTIDE SEQUENCE [LARGE SCALE GENOMIC DNA]</scope>
    <source>
        <strain evidence="19 20">JCM23202</strain>
    </source>
</reference>
<keyword evidence="11" id="KW-0012">Acyltransferase</keyword>
<accession>A0A7X1E780</accession>
<comment type="catalytic activity">
    <reaction evidence="16">
        <text>a fatty acyl-[ACP] + malonyl-[ACP] + H(+) = a 3-oxoacyl-[ACP] + holo-[ACP] + CO2</text>
        <dbReference type="Rhea" id="RHEA:22836"/>
        <dbReference type="Rhea" id="RHEA-COMP:9623"/>
        <dbReference type="Rhea" id="RHEA-COMP:9685"/>
        <dbReference type="Rhea" id="RHEA-COMP:9916"/>
        <dbReference type="Rhea" id="RHEA-COMP:14125"/>
        <dbReference type="ChEBI" id="CHEBI:15378"/>
        <dbReference type="ChEBI" id="CHEBI:16526"/>
        <dbReference type="ChEBI" id="CHEBI:64479"/>
        <dbReference type="ChEBI" id="CHEBI:78449"/>
        <dbReference type="ChEBI" id="CHEBI:78776"/>
        <dbReference type="ChEBI" id="CHEBI:138651"/>
        <dbReference type="EC" id="2.3.1.41"/>
    </reaction>
    <physiologicalReaction direction="left-to-right" evidence="16">
        <dbReference type="Rhea" id="RHEA:22837"/>
    </physiologicalReaction>
</comment>
<dbReference type="InterPro" id="IPR014031">
    <property type="entry name" value="Ketoacyl_synth_C"/>
</dbReference>
<evidence type="ECO:0000256" key="16">
    <source>
        <dbReference type="ARBA" id="ARBA00048506"/>
    </source>
</evidence>
<proteinExistence type="inferred from homology"/>
<comment type="catalytic activity">
    <reaction evidence="15">
        <text>(3Z)-decenoyl-[ACP] + malonyl-[ACP] + H(+) = 3-oxo-(5Z)-dodecenoyl-[ACP] + holo-[ACP] + CO2</text>
        <dbReference type="Rhea" id="RHEA:54940"/>
        <dbReference type="Rhea" id="RHEA-COMP:9623"/>
        <dbReference type="Rhea" id="RHEA-COMP:9685"/>
        <dbReference type="Rhea" id="RHEA-COMP:9927"/>
        <dbReference type="Rhea" id="RHEA-COMP:14042"/>
        <dbReference type="ChEBI" id="CHEBI:15378"/>
        <dbReference type="ChEBI" id="CHEBI:16526"/>
        <dbReference type="ChEBI" id="CHEBI:64479"/>
        <dbReference type="ChEBI" id="CHEBI:78449"/>
        <dbReference type="ChEBI" id="CHEBI:78798"/>
        <dbReference type="ChEBI" id="CHEBI:138410"/>
    </reaction>
    <physiologicalReaction direction="left-to-right" evidence="15">
        <dbReference type="Rhea" id="RHEA:54941"/>
    </physiologicalReaction>
</comment>
<dbReference type="GO" id="GO:0005829">
    <property type="term" value="C:cytosol"/>
    <property type="evidence" value="ECO:0007669"/>
    <property type="project" value="TreeGrafter"/>
</dbReference>
<sequence length="422" mass="44740">MGIQRVFVTGIGIVSSIGNDEASVAESLRELRHGFAPFVQESVKTPGNVKLAGTVKGFDVSSPDFEDWTLPAPYRIRRDVLRSLPPHGTYVHVAMAQAIEAAKLEQADVSNLDTGIYTSSAGSTRLLYQNSKRLHEVGPMRCPPTGIVSSIAGTLSFNLVAQFKIRGNSCGFSSACASSGHALGFAYDDIALGRQKRMFVAAGEDINDESLLPFAGMRALSLESEPEKASCPFDRNRNGFVSTGGGAVLVLESEEEVNRRGVQPYAELLGWGQASDGHNVAMSHPEGVGLSEAIRRALRSANLDAGEVDYINAHATSTMIGDLSEGRALKEVFSNEGHSPKISSTKALTGHGLSLASALEASILSLAFKEGFTPGSAHIRELDEEFASLNIIRETLAEAPSVALSNSSGFGGANVTLAFRKV</sequence>
<dbReference type="GO" id="GO:0006633">
    <property type="term" value="P:fatty acid biosynthetic process"/>
    <property type="evidence" value="ECO:0007669"/>
    <property type="project" value="UniProtKB-KW"/>
</dbReference>
<dbReference type="PANTHER" id="PTHR11712:SF306">
    <property type="entry name" value="3-OXOACYL-[ACYL-CARRIER-PROTEIN] SYNTHASE 1"/>
    <property type="match status" value="1"/>
</dbReference>
<evidence type="ECO:0000256" key="4">
    <source>
        <dbReference type="ARBA" id="ARBA00013191"/>
    </source>
</evidence>
<evidence type="ECO:0000256" key="10">
    <source>
        <dbReference type="ARBA" id="ARBA00023160"/>
    </source>
</evidence>
<dbReference type="Proteomes" id="UP000526501">
    <property type="component" value="Unassembled WGS sequence"/>
</dbReference>
<evidence type="ECO:0000256" key="11">
    <source>
        <dbReference type="ARBA" id="ARBA00023315"/>
    </source>
</evidence>
<comment type="subcellular location">
    <subcellularLocation>
        <location evidence="1">Cytoplasm</location>
    </subcellularLocation>
</comment>
<evidence type="ECO:0000256" key="2">
    <source>
        <dbReference type="ARBA" id="ARBA00008467"/>
    </source>
</evidence>
<keyword evidence="10" id="KW-0275">Fatty acid biosynthesis</keyword>
<dbReference type="PROSITE" id="PS52004">
    <property type="entry name" value="KS3_2"/>
    <property type="match status" value="1"/>
</dbReference>
<evidence type="ECO:0000256" key="5">
    <source>
        <dbReference type="ARBA" id="ARBA00022490"/>
    </source>
</evidence>
<keyword evidence="9" id="KW-0443">Lipid metabolism</keyword>
<dbReference type="PANTHER" id="PTHR11712">
    <property type="entry name" value="POLYKETIDE SYNTHASE-RELATED"/>
    <property type="match status" value="1"/>
</dbReference>
<comment type="subunit">
    <text evidence="3">Homodimer.</text>
</comment>
<comment type="caution">
    <text evidence="19">The sequence shown here is derived from an EMBL/GenBank/DDBJ whole genome shotgun (WGS) entry which is preliminary data.</text>
</comment>
<dbReference type="InterPro" id="IPR018201">
    <property type="entry name" value="Ketoacyl_synth_AS"/>
</dbReference>
<evidence type="ECO:0000256" key="6">
    <source>
        <dbReference type="ARBA" id="ARBA00022516"/>
    </source>
</evidence>
<evidence type="ECO:0000256" key="13">
    <source>
        <dbReference type="ARBA" id="ARBA00041620"/>
    </source>
</evidence>
<evidence type="ECO:0000256" key="3">
    <source>
        <dbReference type="ARBA" id="ARBA00011738"/>
    </source>
</evidence>
<evidence type="ECO:0000256" key="14">
    <source>
        <dbReference type="ARBA" id="ARBA00042143"/>
    </source>
</evidence>
<keyword evidence="5" id="KW-0963">Cytoplasm</keyword>
<dbReference type="GO" id="GO:0004315">
    <property type="term" value="F:3-oxoacyl-[acyl-carrier-protein] synthase activity"/>
    <property type="evidence" value="ECO:0007669"/>
    <property type="project" value="UniProtKB-EC"/>
</dbReference>
<dbReference type="InterPro" id="IPR000794">
    <property type="entry name" value="Beta-ketoacyl_synthase"/>
</dbReference>
<dbReference type="RefSeq" id="WP_185658743.1">
    <property type="nucleotide sequence ID" value="NZ_CAWPOO010000005.1"/>
</dbReference>
<keyword evidence="20" id="KW-1185">Reference proteome</keyword>
<organism evidence="19 20">
    <name type="scientific">Pelagicoccus albus</name>
    <dbReference type="NCBI Taxonomy" id="415222"/>
    <lineage>
        <taxon>Bacteria</taxon>
        <taxon>Pseudomonadati</taxon>
        <taxon>Verrucomicrobiota</taxon>
        <taxon>Opitutia</taxon>
        <taxon>Puniceicoccales</taxon>
        <taxon>Pelagicoccaceae</taxon>
        <taxon>Pelagicoccus</taxon>
    </lineage>
</organism>
<dbReference type="InterPro" id="IPR016039">
    <property type="entry name" value="Thiolase-like"/>
</dbReference>
<dbReference type="PROSITE" id="PS00606">
    <property type="entry name" value="KS3_1"/>
    <property type="match status" value="1"/>
</dbReference>
<evidence type="ECO:0000259" key="18">
    <source>
        <dbReference type="PROSITE" id="PS52004"/>
    </source>
</evidence>
<dbReference type="SMART" id="SM00825">
    <property type="entry name" value="PKS_KS"/>
    <property type="match status" value="1"/>
</dbReference>
<dbReference type="EMBL" id="JACHVC010000005">
    <property type="protein sequence ID" value="MBC2604848.1"/>
    <property type="molecule type" value="Genomic_DNA"/>
</dbReference>
<evidence type="ECO:0000256" key="12">
    <source>
        <dbReference type="ARBA" id="ARBA00039450"/>
    </source>
</evidence>
<evidence type="ECO:0000256" key="9">
    <source>
        <dbReference type="ARBA" id="ARBA00023098"/>
    </source>
</evidence>
<keyword evidence="7 17" id="KW-0808">Transferase</keyword>
<feature type="domain" description="Ketosynthase family 3 (KS3)" evidence="18">
    <location>
        <begin position="3"/>
        <end position="421"/>
    </location>
</feature>
<evidence type="ECO:0000256" key="1">
    <source>
        <dbReference type="ARBA" id="ARBA00004496"/>
    </source>
</evidence>
<evidence type="ECO:0000256" key="17">
    <source>
        <dbReference type="RuleBase" id="RU003694"/>
    </source>
</evidence>
<dbReference type="Gene3D" id="3.40.47.10">
    <property type="match status" value="1"/>
</dbReference>
<dbReference type="InterPro" id="IPR014030">
    <property type="entry name" value="Ketoacyl_synth_N"/>
</dbReference>
<evidence type="ECO:0000313" key="20">
    <source>
        <dbReference type="Proteomes" id="UP000526501"/>
    </source>
</evidence>
<dbReference type="Pfam" id="PF02801">
    <property type="entry name" value="Ketoacyl-synt_C"/>
    <property type="match status" value="1"/>
</dbReference>
<dbReference type="AlphaFoldDB" id="A0A7X1E780"/>
<dbReference type="SUPFAM" id="SSF53901">
    <property type="entry name" value="Thiolase-like"/>
    <property type="match status" value="2"/>
</dbReference>
<dbReference type="Pfam" id="PF00109">
    <property type="entry name" value="ketoacyl-synt"/>
    <property type="match status" value="1"/>
</dbReference>
<evidence type="ECO:0000256" key="7">
    <source>
        <dbReference type="ARBA" id="ARBA00022679"/>
    </source>
</evidence>